<dbReference type="InterPro" id="IPR016156">
    <property type="entry name" value="FAD/NAD-linked_Rdtase_dimer_sf"/>
</dbReference>
<evidence type="ECO:0000256" key="2">
    <source>
        <dbReference type="ARBA" id="ARBA00022630"/>
    </source>
</evidence>
<feature type="domain" description="FAD/NAD(P)-binding" evidence="5">
    <location>
        <begin position="2"/>
        <end position="294"/>
    </location>
</feature>
<proteinExistence type="predicted"/>
<evidence type="ECO:0000259" key="6">
    <source>
        <dbReference type="Pfam" id="PF14759"/>
    </source>
</evidence>
<dbReference type="EMBL" id="BAAANY010000023">
    <property type="protein sequence ID" value="GAA1700912.1"/>
    <property type="molecule type" value="Genomic_DNA"/>
</dbReference>
<dbReference type="InterPro" id="IPR023753">
    <property type="entry name" value="FAD/NAD-binding_dom"/>
</dbReference>
<sequence>MVGTSLAGLRAAQALREAGYDGALTMVGAEPHQPYDRPPLSKEFLQGKAEQDGIALAITDDVAALNADWRLGVPATKLDTAAGTVVLADDTDIPTDGVVIATGGHARHLPGPSVAGVHVLRTLDDAIALRQDLQAGPENVVIIGAGFIGSEVAASCRALGLRVTVVEALADPLAPLLGPELAQVCARLHPENGVSVLYGTKVTGLSTVDGRVSGVRLADGRLLPAEVVVVGIGMRPATDWLTGSGLHLDNGVLTDAGCVTPLANVVAAGDVARYWSAEHDAYVRQEHWTNANDQPAVAVANLLAGRTITHYRASGYFWSKQYDAWIQYAGRTAPTDEIRIIDGSPEERKFVATYHRGDRMTGAFAINSPKIFTRTRKQLRANATDRSS</sequence>
<evidence type="ECO:0000256" key="3">
    <source>
        <dbReference type="ARBA" id="ARBA00022827"/>
    </source>
</evidence>
<dbReference type="SUPFAM" id="SSF51905">
    <property type="entry name" value="FAD/NAD(P)-binding domain"/>
    <property type="match status" value="2"/>
</dbReference>
<accession>A0ABN2IA10</accession>
<dbReference type="Pfam" id="PF07992">
    <property type="entry name" value="Pyr_redox_2"/>
    <property type="match status" value="1"/>
</dbReference>
<keyword evidence="2" id="KW-0285">Flavoprotein</keyword>
<name>A0ABN2IA10_9ACTN</name>
<feature type="domain" description="Reductase C-terminal" evidence="6">
    <location>
        <begin position="316"/>
        <end position="384"/>
    </location>
</feature>
<evidence type="ECO:0000256" key="1">
    <source>
        <dbReference type="ARBA" id="ARBA00001974"/>
    </source>
</evidence>
<evidence type="ECO:0000256" key="4">
    <source>
        <dbReference type="ARBA" id="ARBA00023002"/>
    </source>
</evidence>
<dbReference type="Gene3D" id="3.30.390.30">
    <property type="match status" value="1"/>
</dbReference>
<dbReference type="PANTHER" id="PTHR43557:SF2">
    <property type="entry name" value="RIESKE DOMAIN-CONTAINING PROTEIN-RELATED"/>
    <property type="match status" value="1"/>
</dbReference>
<organism evidence="7 8">
    <name type="scientific">Fodinicola feengrottensis</name>
    <dbReference type="NCBI Taxonomy" id="435914"/>
    <lineage>
        <taxon>Bacteria</taxon>
        <taxon>Bacillati</taxon>
        <taxon>Actinomycetota</taxon>
        <taxon>Actinomycetes</taxon>
        <taxon>Mycobacteriales</taxon>
        <taxon>Fodinicola</taxon>
    </lineage>
</organism>
<dbReference type="PANTHER" id="PTHR43557">
    <property type="entry name" value="APOPTOSIS-INDUCING FACTOR 1"/>
    <property type="match status" value="1"/>
</dbReference>
<dbReference type="PRINTS" id="PR00368">
    <property type="entry name" value="FADPNR"/>
</dbReference>
<dbReference type="InterPro" id="IPR036188">
    <property type="entry name" value="FAD/NAD-bd_sf"/>
</dbReference>
<comment type="cofactor">
    <cofactor evidence="1">
        <name>FAD</name>
        <dbReference type="ChEBI" id="CHEBI:57692"/>
    </cofactor>
</comment>
<dbReference type="Pfam" id="PF14759">
    <property type="entry name" value="Reductase_C"/>
    <property type="match status" value="1"/>
</dbReference>
<dbReference type="PRINTS" id="PR00411">
    <property type="entry name" value="PNDRDTASEI"/>
</dbReference>
<dbReference type="Proteomes" id="UP001500618">
    <property type="component" value="Unassembled WGS sequence"/>
</dbReference>
<keyword evidence="8" id="KW-1185">Reference proteome</keyword>
<protein>
    <submittedName>
        <fullName evidence="7">FAD-dependent oxidoreductase</fullName>
    </submittedName>
</protein>
<dbReference type="InterPro" id="IPR050446">
    <property type="entry name" value="FAD-oxidoreductase/Apoptosis"/>
</dbReference>
<reference evidence="7 8" key="1">
    <citation type="journal article" date="2019" name="Int. J. Syst. Evol. Microbiol.">
        <title>The Global Catalogue of Microorganisms (GCM) 10K type strain sequencing project: providing services to taxonomists for standard genome sequencing and annotation.</title>
        <authorList>
            <consortium name="The Broad Institute Genomics Platform"/>
            <consortium name="The Broad Institute Genome Sequencing Center for Infectious Disease"/>
            <person name="Wu L."/>
            <person name="Ma J."/>
        </authorList>
    </citation>
    <scope>NUCLEOTIDE SEQUENCE [LARGE SCALE GENOMIC DNA]</scope>
    <source>
        <strain evidence="7 8">JCM 14718</strain>
    </source>
</reference>
<evidence type="ECO:0000313" key="8">
    <source>
        <dbReference type="Proteomes" id="UP001500618"/>
    </source>
</evidence>
<evidence type="ECO:0000313" key="7">
    <source>
        <dbReference type="EMBL" id="GAA1700912.1"/>
    </source>
</evidence>
<dbReference type="SUPFAM" id="SSF55424">
    <property type="entry name" value="FAD/NAD-linked reductases, dimerisation (C-terminal) domain"/>
    <property type="match status" value="1"/>
</dbReference>
<dbReference type="InterPro" id="IPR028202">
    <property type="entry name" value="Reductase_C"/>
</dbReference>
<dbReference type="Gene3D" id="3.50.50.60">
    <property type="entry name" value="FAD/NAD(P)-binding domain"/>
    <property type="match status" value="2"/>
</dbReference>
<evidence type="ECO:0000259" key="5">
    <source>
        <dbReference type="Pfam" id="PF07992"/>
    </source>
</evidence>
<gene>
    <name evidence="7" type="ORF">GCM10009765_58070</name>
</gene>
<comment type="caution">
    <text evidence="7">The sequence shown here is derived from an EMBL/GenBank/DDBJ whole genome shotgun (WGS) entry which is preliminary data.</text>
</comment>
<keyword evidence="4" id="KW-0560">Oxidoreductase</keyword>
<keyword evidence="3" id="KW-0274">FAD</keyword>